<evidence type="ECO:0000313" key="8">
    <source>
        <dbReference type="Proteomes" id="UP001359559"/>
    </source>
</evidence>
<dbReference type="InterPro" id="IPR015300">
    <property type="entry name" value="DNA-bd_pseudobarrel_sf"/>
</dbReference>
<proteinExistence type="predicted"/>
<keyword evidence="8" id="KW-1185">Reference proteome</keyword>
<feature type="domain" description="TF-B3" evidence="6">
    <location>
        <begin position="40"/>
        <end position="133"/>
    </location>
</feature>
<reference evidence="7 8" key="1">
    <citation type="submission" date="2024-01" db="EMBL/GenBank/DDBJ databases">
        <title>The genomes of 5 underutilized Papilionoideae crops provide insights into root nodulation and disease resistance.</title>
        <authorList>
            <person name="Yuan L."/>
        </authorList>
    </citation>
    <scope>NUCLEOTIDE SEQUENCE [LARGE SCALE GENOMIC DNA]</scope>
    <source>
        <strain evidence="7">LY-2023</strain>
        <tissue evidence="7">Leaf</tissue>
    </source>
</reference>
<dbReference type="AlphaFoldDB" id="A0AAN9J6K8"/>
<dbReference type="InterPro" id="IPR050655">
    <property type="entry name" value="Plant_B3_domain"/>
</dbReference>
<dbReference type="Gene3D" id="2.40.330.10">
    <property type="entry name" value="DNA-binding pseudobarrel domain"/>
    <property type="match status" value="2"/>
</dbReference>
<protein>
    <recommendedName>
        <fullName evidence="6">TF-B3 domain-containing protein</fullName>
    </recommendedName>
</protein>
<keyword evidence="4" id="KW-0804">Transcription</keyword>
<dbReference type="PANTHER" id="PTHR31920:SF108">
    <property type="entry name" value="B3 DOMAIN-CONTAINING TRANSCRIPTION FACTOR VRN1-LIKE"/>
    <property type="match status" value="1"/>
</dbReference>
<dbReference type="GO" id="GO:0005634">
    <property type="term" value="C:nucleus"/>
    <property type="evidence" value="ECO:0007669"/>
    <property type="project" value="UniProtKB-SubCell"/>
</dbReference>
<keyword evidence="2" id="KW-0805">Transcription regulation</keyword>
<comment type="subcellular location">
    <subcellularLocation>
        <location evidence="1">Nucleus</location>
    </subcellularLocation>
</comment>
<evidence type="ECO:0000256" key="1">
    <source>
        <dbReference type="ARBA" id="ARBA00004123"/>
    </source>
</evidence>
<dbReference type="Proteomes" id="UP001359559">
    <property type="component" value="Unassembled WGS sequence"/>
</dbReference>
<dbReference type="GO" id="GO:0003677">
    <property type="term" value="F:DNA binding"/>
    <property type="evidence" value="ECO:0007669"/>
    <property type="project" value="UniProtKB-KW"/>
</dbReference>
<evidence type="ECO:0000256" key="3">
    <source>
        <dbReference type="ARBA" id="ARBA00023125"/>
    </source>
</evidence>
<sequence length="380" mass="43858">MESKPLTYETECNHVNKYQELNIKPMANKFPCQLQVKPIHFFKIITAQSLREGKLMIPCQFVEKYGEGLPDTLFLKPPTGAEWKMNLEKCYGKIWLQKGWKEFADYHSLAHGHLLLFKCETTSLLQVQIFDMSALEIDYPFKTLEGKMASNDQVNNPLGDENLECHRPALKRKRNSSLECLQLCKMSSGKCVKVENTLKFPKMALVPHHSDTKYKEKSKAIIGKKVTALDKASSFESCNPFFMVLMRPSYIHARAPLSLPSKFCRSHFDMQKEAGDMNLRVLNERVWLVGYRIRDTHARTRFEVVRGWKAFQKGNKLKEVRAGCQGRTKKRNENDHYYQRVSVLLDESSTCNLSSRTKYLAFCRDLPDSICSSAEITVDF</sequence>
<evidence type="ECO:0000313" key="7">
    <source>
        <dbReference type="EMBL" id="KAK7293235.1"/>
    </source>
</evidence>
<evidence type="ECO:0000256" key="4">
    <source>
        <dbReference type="ARBA" id="ARBA00023163"/>
    </source>
</evidence>
<dbReference type="InterPro" id="IPR003340">
    <property type="entry name" value="B3_DNA-bd"/>
</dbReference>
<dbReference type="EMBL" id="JAYKXN010000004">
    <property type="protein sequence ID" value="KAK7293235.1"/>
    <property type="molecule type" value="Genomic_DNA"/>
</dbReference>
<gene>
    <name evidence="7" type="ORF">RJT34_16098</name>
</gene>
<dbReference type="SMART" id="SM01019">
    <property type="entry name" value="B3"/>
    <property type="match status" value="2"/>
</dbReference>
<dbReference type="SUPFAM" id="SSF101936">
    <property type="entry name" value="DNA-binding pseudobarrel domain"/>
    <property type="match status" value="2"/>
</dbReference>
<organism evidence="7 8">
    <name type="scientific">Clitoria ternatea</name>
    <name type="common">Butterfly pea</name>
    <dbReference type="NCBI Taxonomy" id="43366"/>
    <lineage>
        <taxon>Eukaryota</taxon>
        <taxon>Viridiplantae</taxon>
        <taxon>Streptophyta</taxon>
        <taxon>Embryophyta</taxon>
        <taxon>Tracheophyta</taxon>
        <taxon>Spermatophyta</taxon>
        <taxon>Magnoliopsida</taxon>
        <taxon>eudicotyledons</taxon>
        <taxon>Gunneridae</taxon>
        <taxon>Pentapetalae</taxon>
        <taxon>rosids</taxon>
        <taxon>fabids</taxon>
        <taxon>Fabales</taxon>
        <taxon>Fabaceae</taxon>
        <taxon>Papilionoideae</taxon>
        <taxon>50 kb inversion clade</taxon>
        <taxon>NPAAA clade</taxon>
        <taxon>indigoferoid/millettioid clade</taxon>
        <taxon>Phaseoleae</taxon>
        <taxon>Clitoria</taxon>
    </lineage>
</organism>
<comment type="caution">
    <text evidence="7">The sequence shown here is derived from an EMBL/GenBank/DDBJ whole genome shotgun (WGS) entry which is preliminary data.</text>
</comment>
<dbReference type="PROSITE" id="PS50863">
    <property type="entry name" value="B3"/>
    <property type="match status" value="1"/>
</dbReference>
<dbReference type="PANTHER" id="PTHR31920">
    <property type="entry name" value="B3 DOMAIN-CONTAINING"/>
    <property type="match status" value="1"/>
</dbReference>
<evidence type="ECO:0000259" key="6">
    <source>
        <dbReference type="PROSITE" id="PS50863"/>
    </source>
</evidence>
<dbReference type="Pfam" id="PF02362">
    <property type="entry name" value="B3"/>
    <property type="match status" value="2"/>
</dbReference>
<keyword evidence="5" id="KW-0539">Nucleus</keyword>
<dbReference type="CDD" id="cd10017">
    <property type="entry name" value="B3_DNA"/>
    <property type="match status" value="2"/>
</dbReference>
<evidence type="ECO:0000256" key="2">
    <source>
        <dbReference type="ARBA" id="ARBA00023015"/>
    </source>
</evidence>
<accession>A0AAN9J6K8</accession>
<keyword evidence="3" id="KW-0238">DNA-binding</keyword>
<evidence type="ECO:0000256" key="5">
    <source>
        <dbReference type="ARBA" id="ARBA00023242"/>
    </source>
</evidence>
<name>A0AAN9J6K8_CLITE</name>